<evidence type="ECO:0000313" key="2">
    <source>
        <dbReference type="Proteomes" id="UP000542889"/>
    </source>
</evidence>
<protein>
    <submittedName>
        <fullName evidence="1">Uncharacterized protein</fullName>
    </submittedName>
</protein>
<comment type="caution">
    <text evidence="1">The sequence shown here is derived from an EMBL/GenBank/DDBJ whole genome shotgun (WGS) entry which is preliminary data.</text>
</comment>
<gene>
    <name evidence="1" type="ORF">HWN39_10530</name>
</gene>
<accession>A0A7Y7UJA5</accession>
<sequence length="162" mass="18037">MGGQSLSILLSSLTALSAIGTLAYNIYTNKKHNLYLQASKVSCWLNDYDFSKFSVTLSNTSSEPVYNVFVYGTSNARSNAEFLDTKGDIDPDDYEFVEVLPPGKQVVFLTNHGSAAGGEHSAAGIYFRDSKNVEWNRKPSGYLKRTHYLKTLSRKTILLKHL</sequence>
<name>A0A7Y7UJA5_LACRH</name>
<dbReference type="EMBL" id="JABXWP010000016">
    <property type="protein sequence ID" value="NVO88914.1"/>
    <property type="molecule type" value="Genomic_DNA"/>
</dbReference>
<dbReference type="RefSeq" id="WP_176818357.1">
    <property type="nucleotide sequence ID" value="NZ_JABXWP010000016.1"/>
</dbReference>
<evidence type="ECO:0000313" key="1">
    <source>
        <dbReference type="EMBL" id="NVO88914.1"/>
    </source>
</evidence>
<proteinExistence type="predicted"/>
<reference evidence="1 2" key="1">
    <citation type="submission" date="2020-06" db="EMBL/GenBank/DDBJ databases">
        <title>Lactobacillus rhamnosus QC,genome.</title>
        <authorList>
            <person name="Yi H."/>
            <person name="Jin M."/>
        </authorList>
    </citation>
    <scope>NUCLEOTIDE SEQUENCE [LARGE SCALE GENOMIC DNA]</scope>
    <source>
        <strain evidence="1 2">QC</strain>
    </source>
</reference>
<dbReference type="AlphaFoldDB" id="A0A7Y7UJA5"/>
<organism evidence="1 2">
    <name type="scientific">Lacticaseibacillus rhamnosus</name>
    <name type="common">Lactobacillus rhamnosus</name>
    <dbReference type="NCBI Taxonomy" id="47715"/>
    <lineage>
        <taxon>Bacteria</taxon>
        <taxon>Bacillati</taxon>
        <taxon>Bacillota</taxon>
        <taxon>Bacilli</taxon>
        <taxon>Lactobacillales</taxon>
        <taxon>Lactobacillaceae</taxon>
        <taxon>Lacticaseibacillus</taxon>
    </lineage>
</organism>
<dbReference type="Proteomes" id="UP000542889">
    <property type="component" value="Unassembled WGS sequence"/>
</dbReference>